<dbReference type="GO" id="GO:0009847">
    <property type="term" value="P:spore germination"/>
    <property type="evidence" value="ECO:0007669"/>
    <property type="project" value="InterPro"/>
</dbReference>
<accession>A0A8J8MN96</accession>
<feature type="transmembrane region" description="Helical" evidence="8">
    <location>
        <begin position="105"/>
        <end position="132"/>
    </location>
</feature>
<dbReference type="PANTHER" id="PTHR34975">
    <property type="entry name" value="SPORE GERMINATION PROTEIN A2"/>
    <property type="match status" value="1"/>
</dbReference>
<feature type="transmembrane region" description="Helical" evidence="8">
    <location>
        <begin position="183"/>
        <end position="202"/>
    </location>
</feature>
<evidence type="ECO:0000313" key="9">
    <source>
        <dbReference type="EMBL" id="QUI24589.1"/>
    </source>
</evidence>
<reference evidence="9" key="1">
    <citation type="submission" date="2020-07" db="EMBL/GenBank/DDBJ databases">
        <title>Vallitalea pronyensis genome.</title>
        <authorList>
            <person name="Postec A."/>
        </authorList>
    </citation>
    <scope>NUCLEOTIDE SEQUENCE</scope>
    <source>
        <strain evidence="9">FatNI3</strain>
    </source>
</reference>
<dbReference type="EMBL" id="CP058649">
    <property type="protein sequence ID" value="QUI24589.1"/>
    <property type="molecule type" value="Genomic_DNA"/>
</dbReference>
<evidence type="ECO:0000313" key="10">
    <source>
        <dbReference type="Proteomes" id="UP000683246"/>
    </source>
</evidence>
<comment type="similarity">
    <text evidence="2">Belongs to the amino acid-polyamine-organocation (APC) superfamily. Spore germination protein (SGP) (TC 2.A.3.9) family.</text>
</comment>
<feature type="transmembrane region" description="Helical" evidence="8">
    <location>
        <begin position="36"/>
        <end position="57"/>
    </location>
</feature>
<dbReference type="AlphaFoldDB" id="A0A8J8MN96"/>
<comment type="subcellular location">
    <subcellularLocation>
        <location evidence="1">Membrane</location>
        <topology evidence="1">Multi-pass membrane protein</topology>
    </subcellularLocation>
</comment>
<feature type="transmembrane region" description="Helical" evidence="8">
    <location>
        <begin position="144"/>
        <end position="163"/>
    </location>
</feature>
<dbReference type="KEGG" id="vpy:HZI73_20785"/>
<feature type="transmembrane region" description="Helical" evidence="8">
    <location>
        <begin position="267"/>
        <end position="292"/>
    </location>
</feature>
<keyword evidence="7 8" id="KW-0472">Membrane</keyword>
<protein>
    <submittedName>
        <fullName evidence="9">Endospore germination permease</fullName>
    </submittedName>
</protein>
<keyword evidence="6 8" id="KW-1133">Transmembrane helix</keyword>
<keyword evidence="4" id="KW-0309">Germination</keyword>
<dbReference type="Proteomes" id="UP000683246">
    <property type="component" value="Chromosome"/>
</dbReference>
<evidence type="ECO:0000256" key="2">
    <source>
        <dbReference type="ARBA" id="ARBA00007998"/>
    </source>
</evidence>
<sequence length="368" mass="42164">MMKKHVVTERQAISVIALFVLGTAMITGIGKDAGENAWIALILATLIALPFQLMYARMLANFPGKHILEITDMVFGKVISKIIGVFFLWNAIFVGAHLIKLFEDFIFIVDLNLTPEMIIMTLITIFLIQILKSGIQVYARWSELYLYLTIITFVFITTFLTPIKQLTNVVPVMYDGFKPLISGSMSILAFPMTQTFVFLLLFNNFSKKKSYYKVFTFGTLLGFLLLLVMTVDTLLVIGKDAYASSMFPPYMTLRRLHIGTFFQRFEMLLLLVFIYVGFIKIAAVYFSALVSFQHIFSLKSFKPFVIPISLLLAILGYLTFYDFLSFHPFLKEVYVPYAFVANMLIPFIIFIAEEIYVRFKLNKNKTNA</sequence>
<evidence type="ECO:0000256" key="1">
    <source>
        <dbReference type="ARBA" id="ARBA00004141"/>
    </source>
</evidence>
<evidence type="ECO:0000256" key="7">
    <source>
        <dbReference type="ARBA" id="ARBA00023136"/>
    </source>
</evidence>
<proteinExistence type="inferred from homology"/>
<evidence type="ECO:0000256" key="8">
    <source>
        <dbReference type="SAM" id="Phobius"/>
    </source>
</evidence>
<gene>
    <name evidence="9" type="ORF">HZI73_20785</name>
</gene>
<feature type="transmembrane region" description="Helical" evidence="8">
    <location>
        <begin position="304"/>
        <end position="321"/>
    </location>
</feature>
<evidence type="ECO:0000256" key="4">
    <source>
        <dbReference type="ARBA" id="ARBA00022544"/>
    </source>
</evidence>
<dbReference type="PANTHER" id="PTHR34975:SF2">
    <property type="entry name" value="SPORE GERMINATION PROTEIN A2"/>
    <property type="match status" value="1"/>
</dbReference>
<feature type="transmembrane region" description="Helical" evidence="8">
    <location>
        <begin position="78"/>
        <end position="99"/>
    </location>
</feature>
<feature type="transmembrane region" description="Helical" evidence="8">
    <location>
        <begin position="333"/>
        <end position="352"/>
    </location>
</feature>
<organism evidence="9 10">
    <name type="scientific">Vallitalea pronyensis</name>
    <dbReference type="NCBI Taxonomy" id="1348613"/>
    <lineage>
        <taxon>Bacteria</taxon>
        <taxon>Bacillati</taxon>
        <taxon>Bacillota</taxon>
        <taxon>Clostridia</taxon>
        <taxon>Lachnospirales</taxon>
        <taxon>Vallitaleaceae</taxon>
        <taxon>Vallitalea</taxon>
    </lineage>
</organism>
<dbReference type="NCBIfam" id="TIGR00912">
    <property type="entry name" value="2A0309"/>
    <property type="match status" value="1"/>
</dbReference>
<name>A0A8J8MN96_9FIRM</name>
<evidence type="ECO:0000256" key="5">
    <source>
        <dbReference type="ARBA" id="ARBA00022692"/>
    </source>
</evidence>
<dbReference type="GO" id="GO:0016020">
    <property type="term" value="C:membrane"/>
    <property type="evidence" value="ECO:0007669"/>
    <property type="project" value="UniProtKB-SubCell"/>
</dbReference>
<keyword evidence="5 8" id="KW-0812">Transmembrane</keyword>
<keyword evidence="3" id="KW-0813">Transport</keyword>
<dbReference type="Pfam" id="PF03845">
    <property type="entry name" value="Spore_permease"/>
    <property type="match status" value="1"/>
</dbReference>
<keyword evidence="10" id="KW-1185">Reference proteome</keyword>
<feature type="transmembrane region" description="Helical" evidence="8">
    <location>
        <begin position="12"/>
        <end position="30"/>
    </location>
</feature>
<dbReference type="InterPro" id="IPR004761">
    <property type="entry name" value="Spore_GerAB"/>
</dbReference>
<evidence type="ECO:0000256" key="6">
    <source>
        <dbReference type="ARBA" id="ARBA00022989"/>
    </source>
</evidence>
<evidence type="ECO:0000256" key="3">
    <source>
        <dbReference type="ARBA" id="ARBA00022448"/>
    </source>
</evidence>
<dbReference type="RefSeq" id="WP_212695281.1">
    <property type="nucleotide sequence ID" value="NZ_CP058649.1"/>
</dbReference>
<feature type="transmembrane region" description="Helical" evidence="8">
    <location>
        <begin position="214"/>
        <end position="237"/>
    </location>
</feature>